<evidence type="ECO:0000256" key="3">
    <source>
        <dbReference type="ARBA" id="ARBA00022737"/>
    </source>
</evidence>
<dbReference type="EMBL" id="QVQT01000001">
    <property type="protein sequence ID" value="RFU18322.1"/>
    <property type="molecule type" value="Genomic_DNA"/>
</dbReference>
<dbReference type="NCBIfam" id="TIGR01507">
    <property type="entry name" value="hopene_cyclase"/>
    <property type="match status" value="1"/>
</dbReference>
<evidence type="ECO:0000259" key="7">
    <source>
        <dbReference type="Pfam" id="PF13249"/>
    </source>
</evidence>
<dbReference type="PANTHER" id="PTHR11764:SF20">
    <property type="entry name" value="LANOSTEROL SYNTHASE"/>
    <property type="match status" value="1"/>
</dbReference>
<evidence type="ECO:0000313" key="8">
    <source>
        <dbReference type="EMBL" id="RFU18322.1"/>
    </source>
</evidence>
<dbReference type="RefSeq" id="WP_117297616.1">
    <property type="nucleotide sequence ID" value="NZ_QVQT02000001.1"/>
</dbReference>
<evidence type="ECO:0000256" key="1">
    <source>
        <dbReference type="ARBA" id="ARBA00004999"/>
    </source>
</evidence>
<evidence type="ECO:0000313" key="9">
    <source>
        <dbReference type="Proteomes" id="UP000264702"/>
    </source>
</evidence>
<dbReference type="Pfam" id="PF13249">
    <property type="entry name" value="SQHop_cyclase_N"/>
    <property type="match status" value="1"/>
</dbReference>
<dbReference type="InterPro" id="IPR006400">
    <property type="entry name" value="Hopene-cyclase"/>
</dbReference>
<accession>A0A372ITQ2</accession>
<dbReference type="UniPathway" id="UPA00337"/>
<dbReference type="PROSITE" id="PS01074">
    <property type="entry name" value="TERPENE_SYNTHASES"/>
    <property type="match status" value="1"/>
</dbReference>
<dbReference type="Pfam" id="PF13243">
    <property type="entry name" value="SQHop_cyclase_C"/>
    <property type="match status" value="1"/>
</dbReference>
<gene>
    <name evidence="8" type="primary">shc</name>
    <name evidence="8" type="ORF">D0Y96_01770</name>
</gene>
<keyword evidence="4 8" id="KW-0413">Isomerase</keyword>
<name>A0A372ITQ2_9BACT</name>
<dbReference type="GO" id="GO:0005811">
    <property type="term" value="C:lipid droplet"/>
    <property type="evidence" value="ECO:0007669"/>
    <property type="project" value="InterPro"/>
</dbReference>
<dbReference type="InterPro" id="IPR032696">
    <property type="entry name" value="SQ_cyclase_C"/>
</dbReference>
<feature type="compositionally biased region" description="Polar residues" evidence="5">
    <location>
        <begin position="1"/>
        <end position="12"/>
    </location>
</feature>
<feature type="domain" description="Squalene cyclase C-terminal" evidence="6">
    <location>
        <begin position="359"/>
        <end position="686"/>
    </location>
</feature>
<dbReference type="PANTHER" id="PTHR11764">
    <property type="entry name" value="TERPENE CYCLASE/MUTASE FAMILY MEMBER"/>
    <property type="match status" value="1"/>
</dbReference>
<dbReference type="InterPro" id="IPR032697">
    <property type="entry name" value="SQ_cyclase_N"/>
</dbReference>
<evidence type="ECO:0000256" key="4">
    <source>
        <dbReference type="ARBA" id="ARBA00023235"/>
    </source>
</evidence>
<organism evidence="8 9">
    <name type="scientific">Paracidobacterium acidisoli</name>
    <dbReference type="NCBI Taxonomy" id="2303751"/>
    <lineage>
        <taxon>Bacteria</taxon>
        <taxon>Pseudomonadati</taxon>
        <taxon>Acidobacteriota</taxon>
        <taxon>Terriglobia</taxon>
        <taxon>Terriglobales</taxon>
        <taxon>Acidobacteriaceae</taxon>
        <taxon>Paracidobacterium</taxon>
    </lineage>
</organism>
<dbReference type="AlphaFoldDB" id="A0A372ITQ2"/>
<sequence>MSTPTGTAQSGSAEDPVVKRAGEASPAADGRQNGSVKFGRIDASLEDVERATVRSRDHIFSMQHGEGYWCGELEADAMLEADYIFAHVLLGTGDAGKMRRALAEILRYQQEDGSWSIYPGGPGNISLSVKCYFACKLMGMEPENPILVKARAWILAHGGVTACNTFTKIYLCSLGQYEYDAVPAVPPEIVLFPKWFYFNIYEISSWSRAILVPLSITYAKKPFKKIPAEQGIDELFVGGRENANLHLRMDRQKKIGWRNFFLLCDRVVHWLERVHIRPLRAIALKKAEKWMLERFEMTDGLGAIYPAMLNSIIAMRCLGYSLDDPQVIRAMDEFEKLGIDEPNGTADYPEPTFRMQPCMSPVWDTAQAVYALGEAGVSRNDARLLQATDWMLSKEVRHKGDWAVKNRKAEPGGWYFEFNNEFYPDVDDTAQVLLALNKIDNPRERYQYDVCQRAIEWIFSMQCRNGGWASFDKDNTKMIFEHIPFADHNAMLDPPTVDITGRILEALATYGYTRRDKRVEKAIKFIYVEQEPDGSWFGRWGVNYLYGTFLVLRGLEAIGVWNHEPQVQQAAEWIRSVQNADGGWGESCGSYDDPVTRGVGISTPSQTAWAILGLLAAGDTRSDSVAKGIKWLLAHQQPDGSWDESLGHGRTRQAIYTGTGFPRVFYLAYHQYRDYFPLLALTNYKRAMEREH</sequence>
<dbReference type="SFLD" id="SFLDG01016">
    <property type="entry name" value="Prenyltransferase_Like_2"/>
    <property type="match status" value="1"/>
</dbReference>
<dbReference type="NCBIfam" id="TIGR01787">
    <property type="entry name" value="squalene_cyclas"/>
    <property type="match status" value="1"/>
</dbReference>
<reference evidence="8 9" key="1">
    <citation type="submission" date="2018-08" db="EMBL/GenBank/DDBJ databases">
        <title>Acidipila sp. 4G-K13, an acidobacterium isolated from forest soil.</title>
        <authorList>
            <person name="Gao Z.-H."/>
            <person name="Qiu L.-H."/>
        </authorList>
    </citation>
    <scope>NUCLEOTIDE SEQUENCE [LARGE SCALE GENOMIC DNA]</scope>
    <source>
        <strain evidence="8 9">4G-K13</strain>
    </source>
</reference>
<evidence type="ECO:0000259" key="6">
    <source>
        <dbReference type="Pfam" id="PF13243"/>
    </source>
</evidence>
<comment type="pathway">
    <text evidence="1">Secondary metabolite biosynthesis; hopanoid biosynthesis.</text>
</comment>
<dbReference type="GO" id="GO:0051007">
    <property type="term" value="F:squalene-hopene cyclase activity"/>
    <property type="evidence" value="ECO:0007669"/>
    <property type="project" value="UniProtKB-EC"/>
</dbReference>
<dbReference type="OrthoDB" id="9758578at2"/>
<dbReference type="InterPro" id="IPR018333">
    <property type="entry name" value="Squalene_cyclase"/>
</dbReference>
<dbReference type="GO" id="GO:0016104">
    <property type="term" value="P:triterpenoid biosynthetic process"/>
    <property type="evidence" value="ECO:0007669"/>
    <property type="project" value="InterPro"/>
</dbReference>
<dbReference type="SUPFAM" id="SSF48239">
    <property type="entry name" value="Terpenoid cyclases/Protein prenyltransferases"/>
    <property type="match status" value="2"/>
</dbReference>
<dbReference type="Gene3D" id="1.50.10.20">
    <property type="match status" value="2"/>
</dbReference>
<dbReference type="EC" id="5.4.99.17" evidence="8"/>
<comment type="similarity">
    <text evidence="2">Belongs to the terpene cyclase/mutase family.</text>
</comment>
<keyword evidence="9" id="KW-1185">Reference proteome</keyword>
<feature type="region of interest" description="Disordered" evidence="5">
    <location>
        <begin position="1"/>
        <end position="35"/>
    </location>
</feature>
<dbReference type="InterPro" id="IPR008930">
    <property type="entry name" value="Terpenoid_cyclase/PrenylTrfase"/>
</dbReference>
<comment type="caution">
    <text evidence="8">The sequence shown here is derived from an EMBL/GenBank/DDBJ whole genome shotgun (WGS) entry which is preliminary data.</text>
</comment>
<feature type="domain" description="Squalene cyclase N-terminal" evidence="7">
    <location>
        <begin position="54"/>
        <end position="341"/>
    </location>
</feature>
<evidence type="ECO:0000256" key="5">
    <source>
        <dbReference type="SAM" id="MobiDB-lite"/>
    </source>
</evidence>
<dbReference type="InterPro" id="IPR002365">
    <property type="entry name" value="Terpene_synthase_CS"/>
</dbReference>
<dbReference type="Proteomes" id="UP000264702">
    <property type="component" value="Unassembled WGS sequence"/>
</dbReference>
<proteinExistence type="inferred from homology"/>
<keyword evidence="3" id="KW-0677">Repeat</keyword>
<protein>
    <submittedName>
        <fullName evidence="8">Squalene--hopene cyclase</fullName>
        <ecNumber evidence="8">5.4.99.17</ecNumber>
    </submittedName>
</protein>
<evidence type="ECO:0000256" key="2">
    <source>
        <dbReference type="ARBA" id="ARBA00009755"/>
    </source>
</evidence>
<dbReference type="CDD" id="cd02892">
    <property type="entry name" value="SQCY_1"/>
    <property type="match status" value="1"/>
</dbReference>